<dbReference type="InterPro" id="IPR050469">
    <property type="entry name" value="Diguanylate_Cyclase"/>
</dbReference>
<gene>
    <name evidence="4" type="ordered locus">Desal_0764</name>
</gene>
<dbReference type="KEGG" id="dsa:Desal_0764"/>
<dbReference type="RefSeq" id="WP_015850649.1">
    <property type="nucleotide sequence ID" value="NC_012881.1"/>
</dbReference>
<dbReference type="EMBL" id="CP001649">
    <property type="protein sequence ID" value="ACS78830.1"/>
    <property type="molecule type" value="Genomic_DNA"/>
</dbReference>
<dbReference type="SUPFAM" id="SSF55785">
    <property type="entry name" value="PYP-like sensor domain (PAS domain)"/>
    <property type="match status" value="1"/>
</dbReference>
<dbReference type="eggNOG" id="COG1639">
    <property type="taxonomic scope" value="Bacteria"/>
</dbReference>
<dbReference type="eggNOG" id="COG3706">
    <property type="taxonomic scope" value="Bacteria"/>
</dbReference>
<evidence type="ECO:0000313" key="5">
    <source>
        <dbReference type="Proteomes" id="UP000002601"/>
    </source>
</evidence>
<protein>
    <recommendedName>
        <fullName evidence="1">diguanylate cyclase</fullName>
        <ecNumber evidence="1">2.7.7.65</ecNumber>
    </recommendedName>
</protein>
<evidence type="ECO:0000313" key="4">
    <source>
        <dbReference type="EMBL" id="ACS78830.1"/>
    </source>
</evidence>
<dbReference type="InterPro" id="IPR013976">
    <property type="entry name" value="HDOD"/>
</dbReference>
<dbReference type="Proteomes" id="UP000002601">
    <property type="component" value="Chromosome"/>
</dbReference>
<dbReference type="STRING" id="526222.Desal_0764"/>
<dbReference type="SMART" id="SM00091">
    <property type="entry name" value="PAS"/>
    <property type="match status" value="2"/>
</dbReference>
<feature type="domain" description="GGDEF" evidence="2">
    <location>
        <begin position="702"/>
        <end position="828"/>
    </location>
</feature>
<name>C6BZ06_MARSD</name>
<dbReference type="GO" id="GO:0052621">
    <property type="term" value="F:diguanylate cyclase activity"/>
    <property type="evidence" value="ECO:0007669"/>
    <property type="project" value="UniProtKB-EC"/>
</dbReference>
<dbReference type="OrthoDB" id="5437367at2"/>
<dbReference type="InterPro" id="IPR000160">
    <property type="entry name" value="GGDEF_dom"/>
</dbReference>
<dbReference type="CDD" id="cd01949">
    <property type="entry name" value="GGDEF"/>
    <property type="match status" value="1"/>
</dbReference>
<evidence type="ECO:0000256" key="1">
    <source>
        <dbReference type="ARBA" id="ARBA00012528"/>
    </source>
</evidence>
<dbReference type="Gene3D" id="1.10.3210.10">
    <property type="entry name" value="Hypothetical protein af1432"/>
    <property type="match status" value="1"/>
</dbReference>
<dbReference type="SUPFAM" id="SSF109604">
    <property type="entry name" value="HD-domain/PDEase-like"/>
    <property type="match status" value="1"/>
</dbReference>
<dbReference type="PANTHER" id="PTHR45138">
    <property type="entry name" value="REGULATORY COMPONENTS OF SENSORY TRANSDUCTION SYSTEM"/>
    <property type="match status" value="1"/>
</dbReference>
<dbReference type="GO" id="GO:0043709">
    <property type="term" value="P:cell adhesion involved in single-species biofilm formation"/>
    <property type="evidence" value="ECO:0007669"/>
    <property type="project" value="TreeGrafter"/>
</dbReference>
<dbReference type="NCBIfam" id="TIGR00254">
    <property type="entry name" value="GGDEF"/>
    <property type="match status" value="1"/>
</dbReference>
<dbReference type="SUPFAM" id="SSF55073">
    <property type="entry name" value="Nucleotide cyclase"/>
    <property type="match status" value="1"/>
</dbReference>
<dbReference type="InterPro" id="IPR029787">
    <property type="entry name" value="Nucleotide_cyclase"/>
</dbReference>
<proteinExistence type="predicted"/>
<dbReference type="InterPro" id="IPR035965">
    <property type="entry name" value="PAS-like_dom_sf"/>
</dbReference>
<dbReference type="Gene3D" id="3.30.70.270">
    <property type="match status" value="1"/>
</dbReference>
<accession>C6BZ06</accession>
<dbReference type="Pfam" id="PF00990">
    <property type="entry name" value="GGDEF"/>
    <property type="match status" value="1"/>
</dbReference>
<reference evidence="4 5" key="1">
    <citation type="submission" date="2009-06" db="EMBL/GenBank/DDBJ databases">
        <title>Complete sequence of Desulfovibrio salexigens DSM 2638.</title>
        <authorList>
            <consortium name="US DOE Joint Genome Institute"/>
            <person name="Lucas S."/>
            <person name="Copeland A."/>
            <person name="Lapidus A."/>
            <person name="Glavina del Rio T."/>
            <person name="Tice H."/>
            <person name="Bruce D."/>
            <person name="Goodwin L."/>
            <person name="Pitluck S."/>
            <person name="Munk A.C."/>
            <person name="Brettin T."/>
            <person name="Detter J.C."/>
            <person name="Han C."/>
            <person name="Tapia R."/>
            <person name="Larimer F."/>
            <person name="Land M."/>
            <person name="Hauser L."/>
            <person name="Kyrpides N."/>
            <person name="Anderson I."/>
            <person name="Wall J.D."/>
            <person name="Arkin A.P."/>
            <person name="Dehal P."/>
            <person name="Chivian D."/>
            <person name="Giles B."/>
            <person name="Hazen T.C."/>
        </authorList>
    </citation>
    <scope>NUCLEOTIDE SEQUENCE [LARGE SCALE GENOMIC DNA]</scope>
    <source>
        <strain evidence="5">ATCC 14822 / DSM 2638 / NCIMB 8403 / VKM B-1763</strain>
    </source>
</reference>
<dbReference type="PROSITE" id="PS50887">
    <property type="entry name" value="GGDEF"/>
    <property type="match status" value="1"/>
</dbReference>
<keyword evidence="5" id="KW-1185">Reference proteome</keyword>
<dbReference type="GO" id="GO:0005886">
    <property type="term" value="C:plasma membrane"/>
    <property type="evidence" value="ECO:0007669"/>
    <property type="project" value="TreeGrafter"/>
</dbReference>
<dbReference type="EC" id="2.7.7.65" evidence="1"/>
<dbReference type="InterPro" id="IPR043128">
    <property type="entry name" value="Rev_trsase/Diguanyl_cyclase"/>
</dbReference>
<dbReference type="HOGENOM" id="CLU_342183_0_0_7"/>
<dbReference type="SMART" id="SM00267">
    <property type="entry name" value="GGDEF"/>
    <property type="match status" value="1"/>
</dbReference>
<dbReference type="Pfam" id="PF08668">
    <property type="entry name" value="HDOD"/>
    <property type="match status" value="1"/>
</dbReference>
<dbReference type="Gene3D" id="3.30.450.20">
    <property type="entry name" value="PAS domain"/>
    <property type="match status" value="1"/>
</dbReference>
<dbReference type="PANTHER" id="PTHR45138:SF24">
    <property type="entry name" value="DIGUANYLATE CYCLASE DGCC-RELATED"/>
    <property type="match status" value="1"/>
</dbReference>
<dbReference type="AlphaFoldDB" id="C6BZ06"/>
<dbReference type="GO" id="GO:1902201">
    <property type="term" value="P:negative regulation of bacterial-type flagellum-dependent cell motility"/>
    <property type="evidence" value="ECO:0007669"/>
    <property type="project" value="TreeGrafter"/>
</dbReference>
<evidence type="ECO:0000259" key="2">
    <source>
        <dbReference type="PROSITE" id="PS50887"/>
    </source>
</evidence>
<organism evidence="4 5">
    <name type="scientific">Maridesulfovibrio salexigens (strain ATCC 14822 / DSM 2638 / NCIMB 8403 / VKM B-1763)</name>
    <name type="common">Desulfovibrio salexigens</name>
    <dbReference type="NCBI Taxonomy" id="526222"/>
    <lineage>
        <taxon>Bacteria</taxon>
        <taxon>Pseudomonadati</taxon>
        <taxon>Thermodesulfobacteriota</taxon>
        <taxon>Desulfovibrionia</taxon>
        <taxon>Desulfovibrionales</taxon>
        <taxon>Desulfovibrionaceae</taxon>
        <taxon>Maridesulfovibrio</taxon>
    </lineage>
</organism>
<sequence length="828" mass="93009">MSLDDILESPRLMMKLSFPPVMLQMMQEACKPEPDFAVLGKIISMDPALSTTILNLVNSPFYGLSQEISDFKRAAVVLGTRELLNLAVTVTYQKHICKHMELDGYKIYDDWMLTVWGAISAQLIATRICPEQADKVYLCCLLKDISLFFLRCAAPGELPVEISKDSVTRSDPGQSETENEIWGMNHGALSQLLLTRWKMDTLNCPSLQHHHAIDEIDTFDLPTQAVILATRWAELELGSSAAPFNVLQFEVQLQRSLDMDEEAIEGFREVCRTKFQSMLKNLGISEGGEDANFYNHSIKSLQSSYFLSLELLTAEGGIDSIARIIGRHLKLSWDIVSWELALKSPHTDKYKLYRINDGSGLELVAKDCIAGEIPWQKRGDGEDIISRKILFGRFRFNSKNIKSEDRKNLKLYFRFIGQAYEHYCAKQHLIEDRAETLDTLPLGVASLDIQGDLIDMNEEMIRLLGGASISGTKNFNDLFKLGVGAGLGASWTVFLEDENRKSFSKIVCVSLRTGGMPRDACLYVSAYKQTRGGEQLISLVMEDIREMSESQIQALKQRDFLEGLVDSMRDVVLTVDRRGNITYASSRFSKIFLGRNIFDIATPSETFTGRWGPDMFERDKTVVEVLLKRTDTAGRPFEFVVSKLAGSGEKSLIVARDLTAIRRLEDKLKRQAIFDGLTDLFNHTQFNTLMAREINRSRRTGRPVGLLFFDLDGFKAVNDTEGHQVGDDVLKGVGEILRNELRSGMDFPCRYGGDEFGVIVTEVRAEALEKIGNRIRLRVEKKFSGKVTISGGLTVLKEGDTSVSMLNRVDKATYEAKDLGGNVLVWAD</sequence>
<dbReference type="InterPro" id="IPR000014">
    <property type="entry name" value="PAS"/>
</dbReference>
<evidence type="ECO:0000259" key="3">
    <source>
        <dbReference type="PROSITE" id="PS51833"/>
    </source>
</evidence>
<dbReference type="PROSITE" id="PS51833">
    <property type="entry name" value="HDOD"/>
    <property type="match status" value="1"/>
</dbReference>
<feature type="domain" description="HDOD" evidence="3">
    <location>
        <begin position="15"/>
        <end position="213"/>
    </location>
</feature>